<dbReference type="GO" id="GO:0022841">
    <property type="term" value="F:potassium ion leak channel activity"/>
    <property type="evidence" value="ECO:0007669"/>
    <property type="project" value="TreeGrafter"/>
</dbReference>
<feature type="transmembrane region" description="Helical" evidence="10">
    <location>
        <begin position="256"/>
        <end position="276"/>
    </location>
</feature>
<feature type="compositionally biased region" description="Polar residues" evidence="9">
    <location>
        <begin position="461"/>
        <end position="488"/>
    </location>
</feature>
<dbReference type="Proteomes" id="UP000320475">
    <property type="component" value="Unassembled WGS sequence"/>
</dbReference>
<dbReference type="Proteomes" id="UP000317494">
    <property type="component" value="Unassembled WGS sequence"/>
</dbReference>
<evidence type="ECO:0000313" key="15">
    <source>
        <dbReference type="Proteomes" id="UP000320475"/>
    </source>
</evidence>
<evidence type="ECO:0000256" key="5">
    <source>
        <dbReference type="ARBA" id="ARBA00023065"/>
    </source>
</evidence>
<dbReference type="AlphaFoldDB" id="A0A507DGI5"/>
<comment type="subcellular location">
    <subcellularLocation>
        <location evidence="1">Membrane</location>
        <topology evidence="1">Multi-pass membrane protein</topology>
    </subcellularLocation>
</comment>
<evidence type="ECO:0000259" key="11">
    <source>
        <dbReference type="Pfam" id="PF07885"/>
    </source>
</evidence>
<sequence length="820" mass="91689">METEVDLHLPDSDRLPSPKQRIVYYLHEIWQPVREICWDTFTLPERSASRWTTAVLAQLYAIFSATRGLTINYWLLVSQMEGGTPSTFISTTQTAFVSIALAAAVCSTSSMFVGSMVHWDKFMKICGRTCTICSLVQFLTSLAAVATFELRGERTPNSFVSQGWIATVTVVPTSFLAFILLAINWRTCNFQGYEIPGSDRKLIQASAFAVYVILLGGILFHFIVGIPWDSAYQFAIVTLLTIGYGNIVITTVGGRICLIIYSGIGLILIGYFLLAIEDVMVERADKETRKFYERRRKRREGRAAKRKRRREKIAMQRKFLEAKYGATALAEAESRRKSYLQLALELLNKDAVIDPFTGERVSNWSALDATANTIEAMAYDYSLPSGRGPFNATSEDAILPCNSQIGEGGHPVELSKRLVLRDRTATTEPNHPMEIGPPPNFAINSIASNRKIDFIIPNNPRPSRSQNRMSSDSKLLHLSQSSEINHPMSTDDEMPQPLSDYSQGDVDELPLESTYTLTNMDSSVDDDERRENEKDRKHELSRMRQIVFWLIAYWLLGSFVFEKLERSWSYSDATYFTWVTITTIGYGDYYPQSPWSWEFWNLFVFLEVGILSYLLSLVGRKLGKRFASGAFRAERLRHTRVASPDVDLYIESGPSPPVPPLSAETVPQILFQASSQDPEMAFPGPPYELTRTTASSVGETLQVNQMRPARASSRRSNVGSSSPSLSRVVLRPSPSPLASNVEELAQNVAELAGYDSEAEIEEDRARANFAREVEVTKHLLQVVRRRGGSSNTSTDGRRSNGGTSATPSPAIPSSDLAFRG</sequence>
<feature type="region of interest" description="Disordered" evidence="9">
    <location>
        <begin position="781"/>
        <end position="820"/>
    </location>
</feature>
<name>A0A507DGI5_9FUNG</name>
<feature type="transmembrane region" description="Helical" evidence="10">
    <location>
        <begin position="543"/>
        <end position="561"/>
    </location>
</feature>
<evidence type="ECO:0000256" key="1">
    <source>
        <dbReference type="ARBA" id="ARBA00004141"/>
    </source>
</evidence>
<dbReference type="OrthoDB" id="297496at2759"/>
<dbReference type="STRING" id="286115.A0A507DGI5"/>
<evidence type="ECO:0000256" key="6">
    <source>
        <dbReference type="ARBA" id="ARBA00023136"/>
    </source>
</evidence>
<dbReference type="VEuPathDB" id="FungiDB:SeMB42_g02166"/>
<dbReference type="InterPro" id="IPR013099">
    <property type="entry name" value="K_chnl_dom"/>
</dbReference>
<keyword evidence="2 8" id="KW-0813">Transport</keyword>
<feature type="transmembrane region" description="Helical" evidence="10">
    <location>
        <begin position="95"/>
        <end position="113"/>
    </location>
</feature>
<organism evidence="13 14">
    <name type="scientific">Synchytrium endobioticum</name>
    <dbReference type="NCBI Taxonomy" id="286115"/>
    <lineage>
        <taxon>Eukaryota</taxon>
        <taxon>Fungi</taxon>
        <taxon>Fungi incertae sedis</taxon>
        <taxon>Chytridiomycota</taxon>
        <taxon>Chytridiomycota incertae sedis</taxon>
        <taxon>Chytridiomycetes</taxon>
        <taxon>Synchytriales</taxon>
        <taxon>Synchytriaceae</taxon>
        <taxon>Synchytrium</taxon>
    </lineage>
</organism>
<keyword evidence="5 8" id="KW-0406">Ion transport</keyword>
<dbReference type="PANTHER" id="PTHR11003">
    <property type="entry name" value="POTASSIUM CHANNEL, SUBFAMILY K"/>
    <property type="match status" value="1"/>
</dbReference>
<dbReference type="Pfam" id="PF07885">
    <property type="entry name" value="Ion_trans_2"/>
    <property type="match status" value="2"/>
</dbReference>
<dbReference type="EMBL" id="QEAN01000063">
    <property type="protein sequence ID" value="TPX50723.1"/>
    <property type="molecule type" value="Genomic_DNA"/>
</dbReference>
<dbReference type="SUPFAM" id="SSF81324">
    <property type="entry name" value="Voltage-gated potassium channels"/>
    <property type="match status" value="2"/>
</dbReference>
<feature type="compositionally biased region" description="Low complexity" evidence="9">
    <location>
        <begin position="714"/>
        <end position="732"/>
    </location>
</feature>
<feature type="domain" description="Potassium channel" evidence="11">
    <location>
        <begin position="551"/>
        <end position="622"/>
    </location>
</feature>
<keyword evidence="3 8" id="KW-0812">Transmembrane</keyword>
<dbReference type="EMBL" id="QEAM01000231">
    <property type="protein sequence ID" value="TPX43260.1"/>
    <property type="molecule type" value="Genomic_DNA"/>
</dbReference>
<feature type="domain" description="Potassium channel" evidence="11">
    <location>
        <begin position="210"/>
        <end position="281"/>
    </location>
</feature>
<feature type="region of interest" description="Disordered" evidence="9">
    <location>
        <begin position="703"/>
        <end position="735"/>
    </location>
</feature>
<feature type="transmembrane region" description="Helical" evidence="10">
    <location>
        <begin position="164"/>
        <end position="185"/>
    </location>
</feature>
<dbReference type="PRINTS" id="PR01333">
    <property type="entry name" value="2POREKCHANEL"/>
</dbReference>
<accession>A0A507DGI5</accession>
<keyword evidence="7 8" id="KW-0407">Ion channel</keyword>
<proteinExistence type="inferred from homology"/>
<dbReference type="InterPro" id="IPR003280">
    <property type="entry name" value="2pore_dom_K_chnl"/>
</dbReference>
<feature type="transmembrane region" description="Helical" evidence="10">
    <location>
        <begin position="125"/>
        <end position="144"/>
    </location>
</feature>
<dbReference type="GO" id="GO:0030322">
    <property type="term" value="P:stabilization of membrane potential"/>
    <property type="evidence" value="ECO:0007669"/>
    <property type="project" value="TreeGrafter"/>
</dbReference>
<evidence type="ECO:0000256" key="8">
    <source>
        <dbReference type="RuleBase" id="RU003857"/>
    </source>
</evidence>
<evidence type="ECO:0000256" key="7">
    <source>
        <dbReference type="ARBA" id="ARBA00023303"/>
    </source>
</evidence>
<evidence type="ECO:0000256" key="2">
    <source>
        <dbReference type="ARBA" id="ARBA00022448"/>
    </source>
</evidence>
<feature type="transmembrane region" description="Helical" evidence="10">
    <location>
        <begin position="55"/>
        <end position="75"/>
    </location>
</feature>
<feature type="compositionally biased region" description="Low complexity" evidence="9">
    <location>
        <begin position="803"/>
        <end position="814"/>
    </location>
</feature>
<comment type="caution">
    <text evidence="13">The sequence shown here is derived from an EMBL/GenBank/DDBJ whole genome shotgun (WGS) entry which is preliminary data.</text>
</comment>
<keyword evidence="6 10" id="KW-0472">Membrane</keyword>
<dbReference type="Gene3D" id="1.10.287.70">
    <property type="match status" value="2"/>
</dbReference>
<dbReference type="PANTHER" id="PTHR11003:SF291">
    <property type="entry name" value="IP11374P"/>
    <property type="match status" value="1"/>
</dbReference>
<feature type="region of interest" description="Disordered" evidence="9">
    <location>
        <begin position="454"/>
        <end position="505"/>
    </location>
</feature>
<dbReference type="GO" id="GO:0005886">
    <property type="term" value="C:plasma membrane"/>
    <property type="evidence" value="ECO:0007669"/>
    <property type="project" value="TreeGrafter"/>
</dbReference>
<keyword evidence="14" id="KW-1185">Reference proteome</keyword>
<comment type="similarity">
    <text evidence="8">Belongs to the two pore domain potassium channel (TC 1.A.1.8) family.</text>
</comment>
<feature type="transmembrane region" description="Helical" evidence="10">
    <location>
        <begin position="230"/>
        <end position="249"/>
    </location>
</feature>
<feature type="transmembrane region" description="Helical" evidence="10">
    <location>
        <begin position="568"/>
        <end position="587"/>
    </location>
</feature>
<evidence type="ECO:0000313" key="12">
    <source>
        <dbReference type="EMBL" id="TPX43260.1"/>
    </source>
</evidence>
<reference evidence="14 15" key="1">
    <citation type="journal article" date="2019" name="Sci. Rep.">
        <title>Comparative genomics of chytrid fungi reveal insights into the obligate biotrophic and pathogenic lifestyle of Synchytrium endobioticum.</title>
        <authorList>
            <person name="van de Vossenberg B.T.L.H."/>
            <person name="Warris S."/>
            <person name="Nguyen H.D.T."/>
            <person name="van Gent-Pelzer M.P.E."/>
            <person name="Joly D.L."/>
            <person name="van de Geest H.C."/>
            <person name="Bonants P.J.M."/>
            <person name="Smith D.S."/>
            <person name="Levesque C.A."/>
            <person name="van der Lee T.A.J."/>
        </authorList>
    </citation>
    <scope>NUCLEOTIDE SEQUENCE [LARGE SCALE GENOMIC DNA]</scope>
    <source>
        <strain evidence="12 15">LEV6574</strain>
        <strain evidence="13 14">MB42</strain>
    </source>
</reference>
<evidence type="ECO:0000256" key="9">
    <source>
        <dbReference type="SAM" id="MobiDB-lite"/>
    </source>
</evidence>
<evidence type="ECO:0000256" key="4">
    <source>
        <dbReference type="ARBA" id="ARBA00022989"/>
    </source>
</evidence>
<protein>
    <recommendedName>
        <fullName evidence="11">Potassium channel domain-containing protein</fullName>
    </recommendedName>
</protein>
<evidence type="ECO:0000256" key="10">
    <source>
        <dbReference type="SAM" id="Phobius"/>
    </source>
</evidence>
<evidence type="ECO:0000313" key="14">
    <source>
        <dbReference type="Proteomes" id="UP000317494"/>
    </source>
</evidence>
<feature type="transmembrane region" description="Helical" evidence="10">
    <location>
        <begin position="599"/>
        <end position="618"/>
    </location>
</feature>
<gene>
    <name evidence="12" type="ORF">SeLEV6574_g05162</name>
    <name evidence="13" type="ORF">SeMB42_g02166</name>
</gene>
<feature type="transmembrane region" description="Helical" evidence="10">
    <location>
        <begin position="205"/>
        <end position="224"/>
    </location>
</feature>
<dbReference type="GO" id="GO:0015271">
    <property type="term" value="F:outward rectifier potassium channel activity"/>
    <property type="evidence" value="ECO:0007669"/>
    <property type="project" value="TreeGrafter"/>
</dbReference>
<evidence type="ECO:0000313" key="13">
    <source>
        <dbReference type="EMBL" id="TPX50723.1"/>
    </source>
</evidence>
<evidence type="ECO:0000256" key="3">
    <source>
        <dbReference type="ARBA" id="ARBA00022692"/>
    </source>
</evidence>
<keyword evidence="4 10" id="KW-1133">Transmembrane helix</keyword>